<accession>A0A348WFE7</accession>
<name>A0A348WFE7_9RHOB</name>
<protein>
    <submittedName>
        <fullName evidence="1">N-carbamoyl-D-amino-acid hydrolase</fullName>
    </submittedName>
</protein>
<comment type="caution">
    <text evidence="1">The sequence shown here is derived from an EMBL/GenBank/DDBJ whole genome shotgun (WGS) entry which is preliminary data.</text>
</comment>
<dbReference type="EMBL" id="DMVW01000147">
    <property type="protein sequence ID" value="HAR53259.1"/>
    <property type="molecule type" value="Genomic_DNA"/>
</dbReference>
<dbReference type="GO" id="GO:0016787">
    <property type="term" value="F:hydrolase activity"/>
    <property type="evidence" value="ECO:0007669"/>
    <property type="project" value="UniProtKB-KW"/>
</dbReference>
<reference evidence="1 2" key="1">
    <citation type="journal article" date="2018" name="Nat. Biotechnol.">
        <title>A standardized bacterial taxonomy based on genome phylogeny substantially revises the tree of life.</title>
        <authorList>
            <person name="Parks D.H."/>
            <person name="Chuvochina M."/>
            <person name="Waite D.W."/>
            <person name="Rinke C."/>
            <person name="Skarshewski A."/>
            <person name="Chaumeil P.A."/>
            <person name="Hugenholtz P."/>
        </authorList>
    </citation>
    <scope>NUCLEOTIDE SEQUENCE [LARGE SCALE GENOMIC DNA]</scope>
    <source>
        <strain evidence="1">UBA9169</strain>
    </source>
</reference>
<dbReference type="Proteomes" id="UP000264719">
    <property type="component" value="Unassembled WGS sequence"/>
</dbReference>
<gene>
    <name evidence="1" type="ORF">DCS45_15495</name>
</gene>
<sequence>FGKSTIFDFARHRRIEHYGLICSQTGVVLPD</sequence>
<evidence type="ECO:0000313" key="2">
    <source>
        <dbReference type="Proteomes" id="UP000264719"/>
    </source>
</evidence>
<feature type="non-terminal residue" evidence="1">
    <location>
        <position position="1"/>
    </location>
</feature>
<dbReference type="AlphaFoldDB" id="A0A348WFE7"/>
<keyword evidence="1" id="KW-0378">Hydrolase</keyword>
<organism evidence="1 2">
    <name type="scientific">Roseovarius nubinhibens</name>
    <dbReference type="NCBI Taxonomy" id="314263"/>
    <lineage>
        <taxon>Bacteria</taxon>
        <taxon>Pseudomonadati</taxon>
        <taxon>Pseudomonadota</taxon>
        <taxon>Alphaproteobacteria</taxon>
        <taxon>Rhodobacterales</taxon>
        <taxon>Roseobacteraceae</taxon>
        <taxon>Roseovarius</taxon>
    </lineage>
</organism>
<proteinExistence type="predicted"/>
<evidence type="ECO:0000313" key="1">
    <source>
        <dbReference type="EMBL" id="HAR53259.1"/>
    </source>
</evidence>